<evidence type="ECO:0000259" key="3">
    <source>
        <dbReference type="Pfam" id="PF13386"/>
    </source>
</evidence>
<sequence>MNPPEPGKGEAWKRPGDGASGRAQPADSELSDSLAEQAALILERSRLWVPLVLLGLAGAALMALGGQELKTAAGWLYRSAAELGGRLSEPVNALRLQTGSSLLTPFLLGLMAAVAPCQLSSGAAALAYVVKDGRGGQPHRRAAAYLLARVLVYGLGGAIILALVGKTVPAPVEFFTSVRRVLGPLTLLSGLVMLGWVRWRWVLGTDLTDRIQGVWQRRGGIWGAFALGLAFSFTFCPTLFLLFFGLTLPQALTAPAGTLYPVLFALGMSAPLLILVGLLPAQGTTNPAAQARRLGQLVTPLAGAVFVLAGFFDTFVYWLM</sequence>
<organism evidence="4 5">
    <name type="scientific">Deinococcus humi</name>
    <dbReference type="NCBI Taxonomy" id="662880"/>
    <lineage>
        <taxon>Bacteria</taxon>
        <taxon>Thermotogati</taxon>
        <taxon>Deinococcota</taxon>
        <taxon>Deinococci</taxon>
        <taxon>Deinococcales</taxon>
        <taxon>Deinococcaceae</taxon>
        <taxon>Deinococcus</taxon>
    </lineage>
</organism>
<dbReference type="InterPro" id="IPR039447">
    <property type="entry name" value="UreH-like_TM_dom"/>
</dbReference>
<dbReference type="Pfam" id="PF13386">
    <property type="entry name" value="DsbD_2"/>
    <property type="match status" value="1"/>
</dbReference>
<feature type="transmembrane region" description="Helical" evidence="2">
    <location>
        <begin position="300"/>
        <end position="319"/>
    </location>
</feature>
<dbReference type="EMBL" id="JACHFL010000040">
    <property type="protein sequence ID" value="MBB5366397.1"/>
    <property type="molecule type" value="Genomic_DNA"/>
</dbReference>
<comment type="caution">
    <text evidence="4">The sequence shown here is derived from an EMBL/GenBank/DDBJ whole genome shotgun (WGS) entry which is preliminary data.</text>
</comment>
<feature type="region of interest" description="Disordered" evidence="1">
    <location>
        <begin position="1"/>
        <end position="28"/>
    </location>
</feature>
<feature type="compositionally biased region" description="Basic and acidic residues" evidence="1">
    <location>
        <begin position="7"/>
        <end position="16"/>
    </location>
</feature>
<evidence type="ECO:0000256" key="1">
    <source>
        <dbReference type="SAM" id="MobiDB-lite"/>
    </source>
</evidence>
<dbReference type="RefSeq" id="WP_184138383.1">
    <property type="nucleotide sequence ID" value="NZ_JACHFL010000040.1"/>
</dbReference>
<keyword evidence="2" id="KW-0472">Membrane</keyword>
<keyword evidence="2" id="KW-0812">Transmembrane</keyword>
<protein>
    <submittedName>
        <fullName evidence="4">Cytochrome c biogenesis protein CcdA</fullName>
    </submittedName>
</protein>
<feature type="transmembrane region" description="Helical" evidence="2">
    <location>
        <begin position="181"/>
        <end position="199"/>
    </location>
</feature>
<feature type="transmembrane region" description="Helical" evidence="2">
    <location>
        <begin position="47"/>
        <end position="66"/>
    </location>
</feature>
<name>A0A7W8K035_9DEIO</name>
<dbReference type="Proteomes" id="UP000552709">
    <property type="component" value="Unassembled WGS sequence"/>
</dbReference>
<feature type="transmembrane region" description="Helical" evidence="2">
    <location>
        <begin position="142"/>
        <end position="161"/>
    </location>
</feature>
<feature type="transmembrane region" description="Helical" evidence="2">
    <location>
        <begin position="220"/>
        <end position="246"/>
    </location>
</feature>
<accession>A0A7W8K035</accession>
<dbReference type="AlphaFoldDB" id="A0A7W8K035"/>
<feature type="domain" description="Urease accessory protein UreH-like transmembrane" evidence="3">
    <location>
        <begin position="106"/>
        <end position="310"/>
    </location>
</feature>
<gene>
    <name evidence="4" type="ORF">HNQ08_005526</name>
</gene>
<keyword evidence="2" id="KW-1133">Transmembrane helix</keyword>
<evidence type="ECO:0000313" key="4">
    <source>
        <dbReference type="EMBL" id="MBB5366397.1"/>
    </source>
</evidence>
<feature type="transmembrane region" description="Helical" evidence="2">
    <location>
        <begin position="258"/>
        <end position="279"/>
    </location>
</feature>
<keyword evidence="5" id="KW-1185">Reference proteome</keyword>
<evidence type="ECO:0000313" key="5">
    <source>
        <dbReference type="Proteomes" id="UP000552709"/>
    </source>
</evidence>
<feature type="transmembrane region" description="Helical" evidence="2">
    <location>
        <begin position="106"/>
        <end position="130"/>
    </location>
</feature>
<evidence type="ECO:0000256" key="2">
    <source>
        <dbReference type="SAM" id="Phobius"/>
    </source>
</evidence>
<proteinExistence type="predicted"/>
<reference evidence="4 5" key="1">
    <citation type="submission" date="2020-08" db="EMBL/GenBank/DDBJ databases">
        <title>Genomic Encyclopedia of Type Strains, Phase IV (KMG-IV): sequencing the most valuable type-strain genomes for metagenomic binning, comparative biology and taxonomic classification.</title>
        <authorList>
            <person name="Goeker M."/>
        </authorList>
    </citation>
    <scope>NUCLEOTIDE SEQUENCE [LARGE SCALE GENOMIC DNA]</scope>
    <source>
        <strain evidence="4 5">DSM 27939</strain>
    </source>
</reference>